<dbReference type="InterPro" id="IPR000522">
    <property type="entry name" value="ABC_transptr_permease_BtuC"/>
</dbReference>
<dbReference type="GO" id="GO:0005886">
    <property type="term" value="C:plasma membrane"/>
    <property type="evidence" value="ECO:0007669"/>
    <property type="project" value="UniProtKB-SubCell"/>
</dbReference>
<feature type="transmembrane region" description="Helical" evidence="9">
    <location>
        <begin position="652"/>
        <end position="671"/>
    </location>
</feature>
<feature type="transmembrane region" description="Helical" evidence="9">
    <location>
        <begin position="612"/>
        <end position="632"/>
    </location>
</feature>
<keyword evidence="6 9" id="KW-1133">Transmembrane helix</keyword>
<evidence type="ECO:0000313" key="11">
    <source>
        <dbReference type="Proteomes" id="UP000278006"/>
    </source>
</evidence>
<feature type="transmembrane region" description="Helical" evidence="9">
    <location>
        <begin position="375"/>
        <end position="399"/>
    </location>
</feature>
<dbReference type="GO" id="GO:0033214">
    <property type="term" value="P:siderophore-iron import into cell"/>
    <property type="evidence" value="ECO:0007669"/>
    <property type="project" value="TreeGrafter"/>
</dbReference>
<feature type="transmembrane region" description="Helical" evidence="9">
    <location>
        <begin position="678"/>
        <end position="699"/>
    </location>
</feature>
<feature type="transmembrane region" description="Helical" evidence="9">
    <location>
        <begin position="36"/>
        <end position="55"/>
    </location>
</feature>
<dbReference type="OrthoDB" id="9782305at2"/>
<evidence type="ECO:0000256" key="1">
    <source>
        <dbReference type="ARBA" id="ARBA00004651"/>
    </source>
</evidence>
<evidence type="ECO:0000256" key="8">
    <source>
        <dbReference type="SAM" id="MobiDB-lite"/>
    </source>
</evidence>
<comment type="caution">
    <text evidence="10">The sequence shown here is derived from an EMBL/GenBank/DDBJ whole genome shotgun (WGS) entry which is preliminary data.</text>
</comment>
<evidence type="ECO:0000256" key="9">
    <source>
        <dbReference type="SAM" id="Phobius"/>
    </source>
</evidence>
<gene>
    <name evidence="10" type="ORF">D8I35_06590</name>
</gene>
<feature type="transmembrane region" description="Helical" evidence="9">
    <location>
        <begin position="521"/>
        <end position="544"/>
    </location>
</feature>
<feature type="transmembrane region" description="Helical" evidence="9">
    <location>
        <begin position="278"/>
        <end position="298"/>
    </location>
</feature>
<feature type="transmembrane region" description="Helical" evidence="9">
    <location>
        <begin position="334"/>
        <end position="354"/>
    </location>
</feature>
<feature type="transmembrane region" description="Helical" evidence="9">
    <location>
        <begin position="177"/>
        <end position="198"/>
    </location>
</feature>
<dbReference type="PANTHER" id="PTHR30472">
    <property type="entry name" value="FERRIC ENTEROBACTIN TRANSPORT SYSTEM PERMEASE PROTEIN"/>
    <property type="match status" value="1"/>
</dbReference>
<evidence type="ECO:0000256" key="7">
    <source>
        <dbReference type="ARBA" id="ARBA00023136"/>
    </source>
</evidence>
<feature type="transmembrane region" description="Helical" evidence="9">
    <location>
        <begin position="251"/>
        <end position="272"/>
    </location>
</feature>
<feature type="transmembrane region" description="Helical" evidence="9">
    <location>
        <begin position="437"/>
        <end position="454"/>
    </location>
</feature>
<dbReference type="Pfam" id="PF01032">
    <property type="entry name" value="FecCD"/>
    <property type="match status" value="2"/>
</dbReference>
<dbReference type="AlphaFoldDB" id="A0A3M6R1S5"/>
<feature type="transmembrane region" description="Helical" evidence="9">
    <location>
        <begin position="305"/>
        <end position="328"/>
    </location>
</feature>
<organism evidence="10 11">
    <name type="scientific">Corticibacter populi</name>
    <dbReference type="NCBI Taxonomy" id="1550736"/>
    <lineage>
        <taxon>Bacteria</taxon>
        <taxon>Pseudomonadati</taxon>
        <taxon>Pseudomonadota</taxon>
        <taxon>Betaproteobacteria</taxon>
        <taxon>Burkholderiales</taxon>
        <taxon>Comamonadaceae</taxon>
        <taxon>Corticibacter</taxon>
    </lineage>
</organism>
<evidence type="ECO:0000256" key="2">
    <source>
        <dbReference type="ARBA" id="ARBA00007935"/>
    </source>
</evidence>
<name>A0A3M6R1S5_9BURK</name>
<proteinExistence type="inferred from homology"/>
<keyword evidence="7 9" id="KW-0472">Membrane</keyword>
<comment type="subcellular location">
    <subcellularLocation>
        <location evidence="1">Cell membrane</location>
        <topology evidence="1">Multi-pass membrane protein</topology>
    </subcellularLocation>
</comment>
<feature type="transmembrane region" description="Helical" evidence="9">
    <location>
        <begin position="466"/>
        <end position="485"/>
    </location>
</feature>
<dbReference type="RefSeq" id="WP_122226837.1">
    <property type="nucleotide sequence ID" value="NZ_RDQO01000001.1"/>
</dbReference>
<dbReference type="SUPFAM" id="SSF81345">
    <property type="entry name" value="ABC transporter involved in vitamin B12 uptake, BtuC"/>
    <property type="match status" value="2"/>
</dbReference>
<feature type="transmembrane region" description="Helical" evidence="9">
    <location>
        <begin position="491"/>
        <end position="514"/>
    </location>
</feature>
<dbReference type="Proteomes" id="UP000278006">
    <property type="component" value="Unassembled WGS sequence"/>
</dbReference>
<keyword evidence="11" id="KW-1185">Reference proteome</keyword>
<evidence type="ECO:0000256" key="3">
    <source>
        <dbReference type="ARBA" id="ARBA00022448"/>
    </source>
</evidence>
<evidence type="ECO:0000256" key="4">
    <source>
        <dbReference type="ARBA" id="ARBA00022475"/>
    </source>
</evidence>
<reference evidence="10 11" key="1">
    <citation type="submission" date="2018-10" db="EMBL/GenBank/DDBJ databases">
        <title>Draft genome of Cortibacter populi DSM10536.</title>
        <authorList>
            <person name="Bernier A.-M."/>
            <person name="Bernard K."/>
        </authorList>
    </citation>
    <scope>NUCLEOTIDE SEQUENCE [LARGE SCALE GENOMIC DNA]</scope>
    <source>
        <strain evidence="10 11">DSM 105136</strain>
    </source>
</reference>
<comment type="similarity">
    <text evidence="2">Belongs to the binding-protein-dependent transport system permease family. FecCD subfamily.</text>
</comment>
<keyword evidence="5 9" id="KW-0812">Transmembrane</keyword>
<protein>
    <submittedName>
        <fullName evidence="10">Iron ABC transporter permease</fullName>
    </submittedName>
</protein>
<dbReference type="CDD" id="cd06550">
    <property type="entry name" value="TM_ABC_iron-siderophores_like"/>
    <property type="match status" value="2"/>
</dbReference>
<feature type="transmembrane region" description="Helical" evidence="9">
    <location>
        <begin position="564"/>
        <end position="584"/>
    </location>
</feature>
<accession>A0A3M6R1S5</accession>
<feature type="transmembrane region" description="Helical" evidence="9">
    <location>
        <begin position="120"/>
        <end position="140"/>
    </location>
</feature>
<dbReference type="Gene3D" id="1.10.3470.10">
    <property type="entry name" value="ABC transporter involved in vitamin B12 uptake, BtuC"/>
    <property type="match status" value="2"/>
</dbReference>
<dbReference type="InterPro" id="IPR037294">
    <property type="entry name" value="ABC_BtuC-like"/>
</dbReference>
<evidence type="ECO:0000256" key="6">
    <source>
        <dbReference type="ARBA" id="ARBA00022989"/>
    </source>
</evidence>
<dbReference type="GO" id="GO:0022857">
    <property type="term" value="F:transmembrane transporter activity"/>
    <property type="evidence" value="ECO:0007669"/>
    <property type="project" value="InterPro"/>
</dbReference>
<dbReference type="PANTHER" id="PTHR30472:SF37">
    <property type="entry name" value="FE(3+) DICITRATE TRANSPORT SYSTEM PERMEASE PROTEIN FECD-RELATED"/>
    <property type="match status" value="1"/>
</dbReference>
<evidence type="ECO:0000256" key="5">
    <source>
        <dbReference type="ARBA" id="ARBA00022692"/>
    </source>
</evidence>
<dbReference type="EMBL" id="RDQO01000001">
    <property type="protein sequence ID" value="RMX08712.1"/>
    <property type="molecule type" value="Genomic_DNA"/>
</dbReference>
<evidence type="ECO:0000313" key="10">
    <source>
        <dbReference type="EMBL" id="RMX08712.1"/>
    </source>
</evidence>
<keyword evidence="4" id="KW-1003">Cell membrane</keyword>
<feature type="transmembrane region" description="Helical" evidence="9">
    <location>
        <begin position="91"/>
        <end position="108"/>
    </location>
</feature>
<feature type="region of interest" description="Disordered" evidence="8">
    <location>
        <begin position="1"/>
        <end position="22"/>
    </location>
</feature>
<sequence length="706" mass="72996">MNMAPHLAGGNGNGNGRGAAASHDTAASNAATRHEWLVVGACAIALVLVALLNLMQGEAPIALPRLLSALWQGSSEPVVREVLLQFRLPRVAAGLLSASALAICGALLQTMLRNPMLSPSILGISAGSHLTVVIATLLAPAALHHWPVPITMAGGLLAVAMVYALAGAHRATPLRVVLAGLIVSMSLGSFAAMLQILYENETRYVLSWGAGMLRQNNWQAIQQTALPMVAAMAVTMALARQYDIARMGRDMAQALGQHVVAVTVTSLIMVLVLTGSAVAITGPIGFIGLIAPHLARLLGVRRHIALLPASAMIGAALLLGADSLTYLFGNVTAAPPVGAVTAILGAPCLLWLILNSRAGRGMAAAGATPFGMRRAVQIPLPALLSVLGLALLLAMLASLRLDGNGQRLDFDALWRAFAGTGDWLQQHIVWQLRMPRLLLAATAGASLAIAGLLMQAAVRNPLADTSLLGINAGASAGVLTMLVLWPTVRSAGLIMGASLAGAWLVTAIVFVLAARRRFAPTTLILIGVAVSAMASAWVQTLVLHNRFTDSPLVWLVGGLYARDWQSVWLLAPALLAIGLAAWLLGPALDTLALGDHGAQGVGLAVVPTRSAAVALSAILAALCVAQTGPIGYVGLLAPHMARLLVGQATRALVPTAALLGALLLVLADWLARLMAQPAELPAGAIVALVGTPYLIFLIYKSQKTTV</sequence>
<feature type="transmembrane region" description="Helical" evidence="9">
    <location>
        <begin position="218"/>
        <end position="239"/>
    </location>
</feature>
<keyword evidence="3" id="KW-0813">Transport</keyword>
<feature type="transmembrane region" description="Helical" evidence="9">
    <location>
        <begin position="146"/>
        <end position="165"/>
    </location>
</feature>